<dbReference type="Gene3D" id="3.40.630.30">
    <property type="match status" value="1"/>
</dbReference>
<keyword evidence="4" id="KW-1185">Reference proteome</keyword>
<accession>A0ABQ7HV93</accession>
<evidence type="ECO:0000313" key="4">
    <source>
        <dbReference type="Proteomes" id="UP001516464"/>
    </source>
</evidence>
<sequence length="244" mass="28475">MGYGTKALELLEKLFKNGMSNSDNNNNLSCKKLGDIISTGYNFPKINWIGSSFGLELNLLKFWAKSNYAPIDLGIKQAITYNIIVMKFINYDAEEIFINQRSKFIEYCSYYYSNMNHELGIEILNSYKFIKSTYSKRTSKDFGFDVNPIILKYIIGNNYSKFDLYLSGVLSYDVCIYYLFIIAPKYFSQYFKVKLDVISEILLFAVGLQRKDAIEIFKFLHLSIPQGRNLIINIIKKLYLQERF</sequence>
<dbReference type="Pfam" id="PF13718">
    <property type="entry name" value="GNAT_acetyltr_2"/>
    <property type="match status" value="1"/>
</dbReference>
<dbReference type="PANTHER" id="PTHR10925">
    <property type="entry name" value="N-ACETYLTRANSFERASE 10"/>
    <property type="match status" value="1"/>
</dbReference>
<dbReference type="Proteomes" id="UP001516464">
    <property type="component" value="Unassembled WGS sequence"/>
</dbReference>
<feature type="domain" description="Possible tRNA binding" evidence="2">
    <location>
        <begin position="101"/>
        <end position="239"/>
    </location>
</feature>
<evidence type="ECO:0000259" key="2">
    <source>
        <dbReference type="Pfam" id="PF13725"/>
    </source>
</evidence>
<dbReference type="Pfam" id="PF13725">
    <property type="entry name" value="tRNA_bind_2"/>
    <property type="match status" value="1"/>
</dbReference>
<feature type="domain" description="N-acetyltransferase" evidence="1">
    <location>
        <begin position="42"/>
        <end position="74"/>
    </location>
</feature>
<dbReference type="InterPro" id="IPR032672">
    <property type="entry name" value="TmcA/NAT10/Kre33"/>
</dbReference>
<dbReference type="InterPro" id="IPR027992">
    <property type="entry name" value="tRNA_bind_dom"/>
</dbReference>
<proteinExistence type="predicted"/>
<evidence type="ECO:0000313" key="3">
    <source>
        <dbReference type="EMBL" id="KAF7675946.1"/>
    </source>
</evidence>
<reference evidence="3 4" key="1">
    <citation type="submission" date="2019-01" db="EMBL/GenBank/DDBJ databases">
        <title>Genomes sequencing and comparative genomics of infectious freshwater microsporidia, Cucumispora dikerogammari and Thelohania contejeani.</title>
        <authorList>
            <person name="Cormier A."/>
            <person name="Giraud I."/>
            <person name="Wattier R."/>
            <person name="Teixeira M."/>
            <person name="Grandjean F."/>
            <person name="Rigaud T."/>
            <person name="Cordaux R."/>
        </authorList>
    </citation>
    <scope>NUCLEOTIDE SEQUENCE [LARGE SCALE GENOMIC DNA]</scope>
    <source>
        <strain evidence="3">T1</strain>
        <tissue evidence="3">Spores</tissue>
    </source>
</reference>
<dbReference type="EMBL" id="SBIQ01000510">
    <property type="protein sequence ID" value="KAF7675946.1"/>
    <property type="molecule type" value="Genomic_DNA"/>
</dbReference>
<name>A0ABQ7HV93_9MICR</name>
<gene>
    <name evidence="3" type="ORF">TCON_2697</name>
</gene>
<dbReference type="PANTHER" id="PTHR10925:SF5">
    <property type="entry name" value="RNA CYTIDINE ACETYLTRANSFERASE"/>
    <property type="match status" value="1"/>
</dbReference>
<evidence type="ECO:0000259" key="1">
    <source>
        <dbReference type="Pfam" id="PF13718"/>
    </source>
</evidence>
<protein>
    <submittedName>
        <fullName evidence="3">RNA cytidine acetyltransferase 1</fullName>
    </submittedName>
</protein>
<organism evidence="3 4">
    <name type="scientific">Astathelohania contejeani</name>
    <dbReference type="NCBI Taxonomy" id="164912"/>
    <lineage>
        <taxon>Eukaryota</taxon>
        <taxon>Fungi</taxon>
        <taxon>Fungi incertae sedis</taxon>
        <taxon>Microsporidia</taxon>
        <taxon>Astathelohaniidae</taxon>
        <taxon>Astathelohania</taxon>
    </lineage>
</organism>
<comment type="caution">
    <text evidence="3">The sequence shown here is derived from an EMBL/GenBank/DDBJ whole genome shotgun (WGS) entry which is preliminary data.</text>
</comment>
<dbReference type="InterPro" id="IPR000182">
    <property type="entry name" value="GNAT_dom"/>
</dbReference>